<accession>A0AAD7S3N4</accession>
<reference evidence="1" key="1">
    <citation type="journal article" date="2023" name="Science">
        <title>Genome structures resolve the early diversification of teleost fishes.</title>
        <authorList>
            <person name="Parey E."/>
            <person name="Louis A."/>
            <person name="Montfort J."/>
            <person name="Bouchez O."/>
            <person name="Roques C."/>
            <person name="Iampietro C."/>
            <person name="Lluch J."/>
            <person name="Castinel A."/>
            <person name="Donnadieu C."/>
            <person name="Desvignes T."/>
            <person name="Floi Bucao C."/>
            <person name="Jouanno E."/>
            <person name="Wen M."/>
            <person name="Mejri S."/>
            <person name="Dirks R."/>
            <person name="Jansen H."/>
            <person name="Henkel C."/>
            <person name="Chen W.J."/>
            <person name="Zahm M."/>
            <person name="Cabau C."/>
            <person name="Klopp C."/>
            <person name="Thompson A.W."/>
            <person name="Robinson-Rechavi M."/>
            <person name="Braasch I."/>
            <person name="Lecointre G."/>
            <person name="Bobe J."/>
            <person name="Postlethwait J.H."/>
            <person name="Berthelot C."/>
            <person name="Roest Crollius H."/>
            <person name="Guiguen Y."/>
        </authorList>
    </citation>
    <scope>NUCLEOTIDE SEQUENCE</scope>
    <source>
        <strain evidence="1">NC1722</strain>
    </source>
</reference>
<gene>
    <name evidence="1" type="ORF">AAFF_G00035020</name>
</gene>
<dbReference type="Proteomes" id="UP001221898">
    <property type="component" value="Unassembled WGS sequence"/>
</dbReference>
<evidence type="ECO:0000313" key="1">
    <source>
        <dbReference type="EMBL" id="KAJ8395300.1"/>
    </source>
</evidence>
<proteinExistence type="predicted"/>
<organism evidence="1 2">
    <name type="scientific">Aldrovandia affinis</name>
    <dbReference type="NCBI Taxonomy" id="143900"/>
    <lineage>
        <taxon>Eukaryota</taxon>
        <taxon>Metazoa</taxon>
        <taxon>Chordata</taxon>
        <taxon>Craniata</taxon>
        <taxon>Vertebrata</taxon>
        <taxon>Euteleostomi</taxon>
        <taxon>Actinopterygii</taxon>
        <taxon>Neopterygii</taxon>
        <taxon>Teleostei</taxon>
        <taxon>Notacanthiformes</taxon>
        <taxon>Halosauridae</taxon>
        <taxon>Aldrovandia</taxon>
    </lineage>
</organism>
<comment type="caution">
    <text evidence="1">The sequence shown here is derived from an EMBL/GenBank/DDBJ whole genome shotgun (WGS) entry which is preliminary data.</text>
</comment>
<protein>
    <submittedName>
        <fullName evidence="1">Uncharacterized protein</fullName>
    </submittedName>
</protein>
<sequence>MKTLQGGRDVELQRLRRLVSCSGSGMSSSSSSSFTDSFLRGYGPQLVPAPELELLLLLVTPTGGAQRPHPEIVKKEESLQINQRNEFRHEGTRFEFLVVVWIYPPGGG</sequence>
<keyword evidence="2" id="KW-1185">Reference proteome</keyword>
<name>A0AAD7S3N4_9TELE</name>
<evidence type="ECO:0000313" key="2">
    <source>
        <dbReference type="Proteomes" id="UP001221898"/>
    </source>
</evidence>
<dbReference type="AlphaFoldDB" id="A0AAD7S3N4"/>
<dbReference type="EMBL" id="JAINUG010000118">
    <property type="protein sequence ID" value="KAJ8395300.1"/>
    <property type="molecule type" value="Genomic_DNA"/>
</dbReference>